<proteinExistence type="inferred from homology"/>
<accession>A0ABN9AET4</accession>
<dbReference type="Proteomes" id="UP001162483">
    <property type="component" value="Unassembled WGS sequence"/>
</dbReference>
<gene>
    <name evidence="4" type="ORF">SPARVUS_LOCUS511141</name>
</gene>
<evidence type="ECO:0000256" key="2">
    <source>
        <dbReference type="ARBA" id="ARBA00008779"/>
    </source>
</evidence>
<feature type="non-terminal residue" evidence="4">
    <location>
        <position position="95"/>
    </location>
</feature>
<comment type="cofactor">
    <cofactor evidence="1">
        <name>Ca(2+)</name>
        <dbReference type="ChEBI" id="CHEBI:29108"/>
    </cofactor>
</comment>
<protein>
    <recommendedName>
        <fullName evidence="3">Sulfatase N-terminal domain-containing protein</fullName>
    </recommendedName>
</protein>
<name>A0ABN9AET4_9NEOB</name>
<keyword evidence="5" id="KW-1185">Reference proteome</keyword>
<evidence type="ECO:0000313" key="4">
    <source>
        <dbReference type="EMBL" id="CAI9533984.1"/>
    </source>
</evidence>
<reference evidence="4" key="1">
    <citation type="submission" date="2023-05" db="EMBL/GenBank/DDBJ databases">
        <authorList>
            <person name="Stuckert A."/>
        </authorList>
    </citation>
    <scope>NUCLEOTIDE SEQUENCE</scope>
</reference>
<evidence type="ECO:0000256" key="1">
    <source>
        <dbReference type="ARBA" id="ARBA00001913"/>
    </source>
</evidence>
<dbReference type="InterPro" id="IPR017850">
    <property type="entry name" value="Alkaline_phosphatase_core_sf"/>
</dbReference>
<dbReference type="SUPFAM" id="SSF53649">
    <property type="entry name" value="Alkaline phosphatase-like"/>
    <property type="match status" value="1"/>
</dbReference>
<comment type="caution">
    <text evidence="4">The sequence shown here is derived from an EMBL/GenBank/DDBJ whole genome shotgun (WGS) entry which is preliminary data.</text>
</comment>
<organism evidence="4 5">
    <name type="scientific">Staurois parvus</name>
    <dbReference type="NCBI Taxonomy" id="386267"/>
    <lineage>
        <taxon>Eukaryota</taxon>
        <taxon>Metazoa</taxon>
        <taxon>Chordata</taxon>
        <taxon>Craniata</taxon>
        <taxon>Vertebrata</taxon>
        <taxon>Euteleostomi</taxon>
        <taxon>Amphibia</taxon>
        <taxon>Batrachia</taxon>
        <taxon>Anura</taxon>
        <taxon>Neobatrachia</taxon>
        <taxon>Ranoidea</taxon>
        <taxon>Ranidae</taxon>
        <taxon>Staurois</taxon>
    </lineage>
</organism>
<evidence type="ECO:0000259" key="3">
    <source>
        <dbReference type="Pfam" id="PF00884"/>
    </source>
</evidence>
<dbReference type="PANTHER" id="PTHR42693:SF9">
    <property type="entry name" value="STERYL-SULFATASE"/>
    <property type="match status" value="1"/>
</dbReference>
<dbReference type="PANTHER" id="PTHR42693">
    <property type="entry name" value="ARYLSULFATASE FAMILY MEMBER"/>
    <property type="match status" value="1"/>
</dbReference>
<evidence type="ECO:0000313" key="5">
    <source>
        <dbReference type="Proteomes" id="UP001162483"/>
    </source>
</evidence>
<dbReference type="InterPro" id="IPR000917">
    <property type="entry name" value="Sulfatase_N"/>
</dbReference>
<sequence length="95" mass="10469">MSYLQVHTALYASQDFSGKSMHGIYGDAVEEVDWSVGKIIEELKRNQLEKNTLVYFTSDNGGHVEEISSTGEVHGGWNGIYKGGKATCWEGGIRV</sequence>
<dbReference type="EMBL" id="CATNWA010000169">
    <property type="protein sequence ID" value="CAI9533984.1"/>
    <property type="molecule type" value="Genomic_DNA"/>
</dbReference>
<feature type="domain" description="Sulfatase N-terminal" evidence="3">
    <location>
        <begin position="2"/>
        <end position="95"/>
    </location>
</feature>
<dbReference type="Pfam" id="PF00884">
    <property type="entry name" value="Sulfatase"/>
    <property type="match status" value="1"/>
</dbReference>
<dbReference type="Gene3D" id="3.40.720.10">
    <property type="entry name" value="Alkaline Phosphatase, subunit A"/>
    <property type="match status" value="1"/>
</dbReference>
<dbReference type="InterPro" id="IPR050738">
    <property type="entry name" value="Sulfatase"/>
</dbReference>
<comment type="similarity">
    <text evidence="2">Belongs to the sulfatase family.</text>
</comment>